<dbReference type="PROSITE" id="PS00196">
    <property type="entry name" value="COPPER_BLUE"/>
    <property type="match status" value="1"/>
</dbReference>
<evidence type="ECO:0000256" key="4">
    <source>
        <dbReference type="ARBA" id="ARBA00023008"/>
    </source>
</evidence>
<dbReference type="RefSeq" id="WP_138182550.1">
    <property type="nucleotide sequence ID" value="NZ_VBUI01000029.1"/>
</dbReference>
<dbReference type="InterPro" id="IPR006311">
    <property type="entry name" value="TAT_signal"/>
</dbReference>
<evidence type="ECO:0000256" key="3">
    <source>
        <dbReference type="ARBA" id="ARBA00022982"/>
    </source>
</evidence>
<proteinExistence type="predicted"/>
<keyword evidence="5" id="KW-0732">Signal</keyword>
<dbReference type="InterPro" id="IPR052721">
    <property type="entry name" value="ET_Amicyanin"/>
</dbReference>
<keyword evidence="2" id="KW-0479">Metal-binding</keyword>
<keyword evidence="4" id="KW-0186">Copper</keyword>
<dbReference type="AlphaFoldDB" id="A0A5R8MCS6"/>
<accession>A0A5R8MCS6</accession>
<feature type="domain" description="Blue (type 1) copper" evidence="6">
    <location>
        <begin position="40"/>
        <end position="133"/>
    </location>
</feature>
<dbReference type="GO" id="GO:0009055">
    <property type="term" value="F:electron transfer activity"/>
    <property type="evidence" value="ECO:0007669"/>
    <property type="project" value="InterPro"/>
</dbReference>
<feature type="signal peptide" evidence="5">
    <location>
        <begin position="1"/>
        <end position="26"/>
    </location>
</feature>
<evidence type="ECO:0000256" key="5">
    <source>
        <dbReference type="SAM" id="SignalP"/>
    </source>
</evidence>
<reference evidence="7 8" key="1">
    <citation type="journal article" date="2007" name="Int. J. Syst. Evol. Microbiol.">
        <title>Halomonas saccharevitans sp. nov., Halomonas arcis sp. nov. and Halomonas subterranea sp. nov., halophilic bacteria isolated from hypersaline environments of China.</title>
        <authorList>
            <person name="Xu X.W."/>
            <person name="Wu Y.H."/>
            <person name="Zhou Z."/>
            <person name="Wang C.S."/>
            <person name="Zhou Y.G."/>
            <person name="Zhang H.B."/>
            <person name="Wang Y."/>
            <person name="Wu M."/>
        </authorList>
    </citation>
    <scope>NUCLEOTIDE SEQUENCE [LARGE SCALE GENOMIC DNA]</scope>
    <source>
        <strain evidence="7 8">TBZ3</strain>
    </source>
</reference>
<dbReference type="Proteomes" id="UP000306973">
    <property type="component" value="Unassembled WGS sequence"/>
</dbReference>
<comment type="caution">
    <text evidence="7">The sequence shown here is derived from an EMBL/GenBank/DDBJ whole genome shotgun (WGS) entry which is preliminary data.</text>
</comment>
<keyword evidence="3" id="KW-0249">Electron transport</keyword>
<dbReference type="EMBL" id="VBUI01000029">
    <property type="protein sequence ID" value="TLF47300.1"/>
    <property type="molecule type" value="Genomic_DNA"/>
</dbReference>
<dbReference type="InterPro" id="IPR028871">
    <property type="entry name" value="BlueCu_1_BS"/>
</dbReference>
<dbReference type="Gene3D" id="2.60.40.420">
    <property type="entry name" value="Cupredoxins - blue copper proteins"/>
    <property type="match status" value="1"/>
</dbReference>
<evidence type="ECO:0000256" key="1">
    <source>
        <dbReference type="ARBA" id="ARBA00022448"/>
    </source>
</evidence>
<name>A0A5R8MCS6_9GAMM</name>
<dbReference type="PANTHER" id="PTHR36507">
    <property type="entry name" value="BLL1555 PROTEIN"/>
    <property type="match status" value="1"/>
</dbReference>
<evidence type="ECO:0000256" key="2">
    <source>
        <dbReference type="ARBA" id="ARBA00022723"/>
    </source>
</evidence>
<dbReference type="InterPro" id="IPR008972">
    <property type="entry name" value="Cupredoxin"/>
</dbReference>
<organism evidence="7 8">
    <name type="scientific">Halomonas urmiana</name>
    <dbReference type="NCBI Taxonomy" id="490901"/>
    <lineage>
        <taxon>Bacteria</taxon>
        <taxon>Pseudomonadati</taxon>
        <taxon>Pseudomonadota</taxon>
        <taxon>Gammaproteobacteria</taxon>
        <taxon>Oceanospirillales</taxon>
        <taxon>Halomonadaceae</taxon>
        <taxon>Halomonas</taxon>
    </lineage>
</organism>
<protein>
    <recommendedName>
        <fullName evidence="6">Blue (type 1) copper domain-containing protein</fullName>
    </recommendedName>
</protein>
<evidence type="ECO:0000313" key="7">
    <source>
        <dbReference type="EMBL" id="TLF47300.1"/>
    </source>
</evidence>
<dbReference type="GO" id="GO:0005507">
    <property type="term" value="F:copper ion binding"/>
    <property type="evidence" value="ECO:0007669"/>
    <property type="project" value="InterPro"/>
</dbReference>
<keyword evidence="8" id="KW-1185">Reference proteome</keyword>
<sequence length="177" mass="19046">MSLSRRRFLAMSGGIAALAALPLAIARPAPEVEIAMRGTARGERVWFTPLGVAVAPSTRVRFVNRDPGNSHTATAYHPMNFERPNRVPDAAIPFHSGFLLPGDTFEVVLDAPGVYDYYCQPHERAGMVGRIVVGIPETPGWQREVVETTHVAAAALAALPSVEKILAHGQVMPEEAA</sequence>
<dbReference type="PROSITE" id="PS51318">
    <property type="entry name" value="TAT"/>
    <property type="match status" value="1"/>
</dbReference>
<dbReference type="OrthoDB" id="9757546at2"/>
<feature type="chain" id="PRO_5024365411" description="Blue (type 1) copper domain-containing protein" evidence="5">
    <location>
        <begin position="27"/>
        <end position="177"/>
    </location>
</feature>
<evidence type="ECO:0000313" key="8">
    <source>
        <dbReference type="Proteomes" id="UP000306973"/>
    </source>
</evidence>
<dbReference type="InterPro" id="IPR000923">
    <property type="entry name" value="BlueCu_1"/>
</dbReference>
<keyword evidence="1" id="KW-0813">Transport</keyword>
<evidence type="ECO:0000259" key="6">
    <source>
        <dbReference type="Pfam" id="PF00127"/>
    </source>
</evidence>
<dbReference type="SUPFAM" id="SSF49503">
    <property type="entry name" value="Cupredoxins"/>
    <property type="match status" value="1"/>
</dbReference>
<dbReference type="Pfam" id="PF00127">
    <property type="entry name" value="Copper-bind"/>
    <property type="match status" value="1"/>
</dbReference>
<dbReference type="PANTHER" id="PTHR36507:SF1">
    <property type="entry name" value="BLL1555 PROTEIN"/>
    <property type="match status" value="1"/>
</dbReference>
<gene>
    <name evidence="7" type="ORF">FEI13_16190</name>
</gene>